<evidence type="ECO:0000313" key="2">
    <source>
        <dbReference type="Proteomes" id="UP000008744"/>
    </source>
</evidence>
<gene>
    <name evidence="1" type="primary">Dper\GL20520</name>
    <name evidence="1" type="ORF">Dper_GL20520</name>
</gene>
<proteinExistence type="predicted"/>
<dbReference type="eggNOG" id="ENOG502S1XY">
    <property type="taxonomic scope" value="Eukaryota"/>
</dbReference>
<organism evidence="2">
    <name type="scientific">Drosophila persimilis</name>
    <name type="common">Fruit fly</name>
    <dbReference type="NCBI Taxonomy" id="7234"/>
    <lineage>
        <taxon>Eukaryota</taxon>
        <taxon>Metazoa</taxon>
        <taxon>Ecdysozoa</taxon>
        <taxon>Arthropoda</taxon>
        <taxon>Hexapoda</taxon>
        <taxon>Insecta</taxon>
        <taxon>Pterygota</taxon>
        <taxon>Neoptera</taxon>
        <taxon>Endopterygota</taxon>
        <taxon>Diptera</taxon>
        <taxon>Brachycera</taxon>
        <taxon>Muscomorpha</taxon>
        <taxon>Ephydroidea</taxon>
        <taxon>Drosophilidae</taxon>
        <taxon>Drosophila</taxon>
        <taxon>Sophophora</taxon>
    </lineage>
</organism>
<name>B4GKE1_DROPE</name>
<dbReference type="AlphaFoldDB" id="B4GKE1"/>
<reference evidence="1 2" key="1">
    <citation type="journal article" date="2007" name="Nature">
        <title>Evolution of genes and genomes on the Drosophila phylogeny.</title>
        <authorList>
            <consortium name="Drosophila 12 Genomes Consortium"/>
            <person name="Clark A.G."/>
            <person name="Eisen M.B."/>
            <person name="Smith D.R."/>
            <person name="Bergman C.M."/>
            <person name="Oliver B."/>
            <person name="Markow T.A."/>
            <person name="Kaufman T.C."/>
            <person name="Kellis M."/>
            <person name="Gelbart W."/>
            <person name="Iyer V.N."/>
            <person name="Pollard D.A."/>
            <person name="Sackton T.B."/>
            <person name="Larracuente A.M."/>
            <person name="Singh N.D."/>
            <person name="Abad J.P."/>
            <person name="Abt D.N."/>
            <person name="Adryan B."/>
            <person name="Aguade M."/>
            <person name="Akashi H."/>
            <person name="Anderson W.W."/>
            <person name="Aquadro C.F."/>
            <person name="Ardell D.H."/>
            <person name="Arguello R."/>
            <person name="Artieri C.G."/>
            <person name="Barbash D.A."/>
            <person name="Barker D."/>
            <person name="Barsanti P."/>
            <person name="Batterham P."/>
            <person name="Batzoglou S."/>
            <person name="Begun D."/>
            <person name="Bhutkar A."/>
            <person name="Blanco E."/>
            <person name="Bosak S.A."/>
            <person name="Bradley R.K."/>
            <person name="Brand A.D."/>
            <person name="Brent M.R."/>
            <person name="Brooks A.N."/>
            <person name="Brown R.H."/>
            <person name="Butlin R.K."/>
            <person name="Caggese C."/>
            <person name="Calvi B.R."/>
            <person name="Bernardo de Carvalho A."/>
            <person name="Caspi A."/>
            <person name="Castrezana S."/>
            <person name="Celniker S.E."/>
            <person name="Chang J.L."/>
            <person name="Chapple C."/>
            <person name="Chatterji S."/>
            <person name="Chinwalla A."/>
            <person name="Civetta A."/>
            <person name="Clifton S.W."/>
            <person name="Comeron J.M."/>
            <person name="Costello J.C."/>
            <person name="Coyne J.A."/>
            <person name="Daub J."/>
            <person name="David R.G."/>
            <person name="Delcher A.L."/>
            <person name="Delehaunty K."/>
            <person name="Do C.B."/>
            <person name="Ebling H."/>
            <person name="Edwards K."/>
            <person name="Eickbush T."/>
            <person name="Evans J.D."/>
            <person name="Filipski A."/>
            <person name="Findeiss S."/>
            <person name="Freyhult E."/>
            <person name="Fulton L."/>
            <person name="Fulton R."/>
            <person name="Garcia A.C."/>
            <person name="Gardiner A."/>
            <person name="Garfield D.A."/>
            <person name="Garvin B.E."/>
            <person name="Gibson G."/>
            <person name="Gilbert D."/>
            <person name="Gnerre S."/>
            <person name="Godfrey J."/>
            <person name="Good R."/>
            <person name="Gotea V."/>
            <person name="Gravely B."/>
            <person name="Greenberg A.J."/>
            <person name="Griffiths-Jones S."/>
            <person name="Gross S."/>
            <person name="Guigo R."/>
            <person name="Gustafson E.A."/>
            <person name="Haerty W."/>
            <person name="Hahn M.W."/>
            <person name="Halligan D.L."/>
            <person name="Halpern A.L."/>
            <person name="Halter G.M."/>
            <person name="Han M.V."/>
            <person name="Heger A."/>
            <person name="Hillier L."/>
            <person name="Hinrichs A.S."/>
            <person name="Holmes I."/>
            <person name="Hoskins R.A."/>
            <person name="Hubisz M.J."/>
            <person name="Hultmark D."/>
            <person name="Huntley M.A."/>
            <person name="Jaffe D.B."/>
            <person name="Jagadeeshan S."/>
            <person name="Jeck W.R."/>
            <person name="Johnson J."/>
            <person name="Jones C.D."/>
            <person name="Jordan W.C."/>
            <person name="Karpen G.H."/>
            <person name="Kataoka E."/>
            <person name="Keightley P.D."/>
            <person name="Kheradpour P."/>
            <person name="Kirkness E.F."/>
            <person name="Koerich L.B."/>
            <person name="Kristiansen K."/>
            <person name="Kudrna D."/>
            <person name="Kulathinal R.J."/>
            <person name="Kumar S."/>
            <person name="Kwok R."/>
            <person name="Lander E."/>
            <person name="Langley C.H."/>
            <person name="Lapoint R."/>
            <person name="Lazzaro B.P."/>
            <person name="Lee S.J."/>
            <person name="Levesque L."/>
            <person name="Li R."/>
            <person name="Lin C.F."/>
            <person name="Lin M.F."/>
            <person name="Lindblad-Toh K."/>
            <person name="Llopart A."/>
            <person name="Long M."/>
            <person name="Low L."/>
            <person name="Lozovsky E."/>
            <person name="Lu J."/>
            <person name="Luo M."/>
            <person name="Machado C.A."/>
            <person name="Makalowski W."/>
            <person name="Marzo M."/>
            <person name="Matsuda M."/>
            <person name="Matzkin L."/>
            <person name="McAllister B."/>
            <person name="McBride C.S."/>
            <person name="McKernan B."/>
            <person name="McKernan K."/>
            <person name="Mendez-Lago M."/>
            <person name="Minx P."/>
            <person name="Mollenhauer M.U."/>
            <person name="Montooth K."/>
            <person name="Mount S.M."/>
            <person name="Mu X."/>
            <person name="Myers E."/>
            <person name="Negre B."/>
            <person name="Newfeld S."/>
            <person name="Nielsen R."/>
            <person name="Noor M.A."/>
            <person name="O'Grady P."/>
            <person name="Pachter L."/>
            <person name="Papaceit M."/>
            <person name="Parisi M.J."/>
            <person name="Parisi M."/>
            <person name="Parts L."/>
            <person name="Pedersen J.S."/>
            <person name="Pesole G."/>
            <person name="Phillippy A.M."/>
            <person name="Ponting C.P."/>
            <person name="Pop M."/>
            <person name="Porcelli D."/>
            <person name="Powell J.R."/>
            <person name="Prohaska S."/>
            <person name="Pruitt K."/>
            <person name="Puig M."/>
            <person name="Quesneville H."/>
            <person name="Ram K.R."/>
            <person name="Rand D."/>
            <person name="Rasmussen M.D."/>
            <person name="Reed L.K."/>
            <person name="Reenan R."/>
            <person name="Reily A."/>
            <person name="Remington K.A."/>
            <person name="Rieger T.T."/>
            <person name="Ritchie M.G."/>
            <person name="Robin C."/>
            <person name="Rogers Y.H."/>
            <person name="Rohde C."/>
            <person name="Rozas J."/>
            <person name="Rubenfield M.J."/>
            <person name="Ruiz A."/>
            <person name="Russo S."/>
            <person name="Salzberg S.L."/>
            <person name="Sanchez-Gracia A."/>
            <person name="Saranga D.J."/>
            <person name="Sato H."/>
            <person name="Schaeffer S.W."/>
            <person name="Schatz M.C."/>
            <person name="Schlenke T."/>
            <person name="Schwartz R."/>
            <person name="Segarra C."/>
            <person name="Singh R.S."/>
            <person name="Sirot L."/>
            <person name="Sirota M."/>
            <person name="Sisneros N.B."/>
            <person name="Smith C.D."/>
            <person name="Smith T.F."/>
            <person name="Spieth J."/>
            <person name="Stage D.E."/>
            <person name="Stark A."/>
            <person name="Stephan W."/>
            <person name="Strausberg R.L."/>
            <person name="Strempel S."/>
            <person name="Sturgill D."/>
            <person name="Sutton G."/>
            <person name="Sutton G.G."/>
            <person name="Tao W."/>
            <person name="Teichmann S."/>
            <person name="Tobari Y.N."/>
            <person name="Tomimura Y."/>
            <person name="Tsolas J.M."/>
            <person name="Valente V.L."/>
            <person name="Venter E."/>
            <person name="Venter J.C."/>
            <person name="Vicario S."/>
            <person name="Vieira F.G."/>
            <person name="Vilella A.J."/>
            <person name="Villasante A."/>
            <person name="Walenz B."/>
            <person name="Wang J."/>
            <person name="Wasserman M."/>
            <person name="Watts T."/>
            <person name="Wilson D."/>
            <person name="Wilson R.K."/>
            <person name="Wing R.A."/>
            <person name="Wolfner M.F."/>
            <person name="Wong A."/>
            <person name="Wong G.K."/>
            <person name="Wu C.I."/>
            <person name="Wu G."/>
            <person name="Yamamoto D."/>
            <person name="Yang H.P."/>
            <person name="Yang S.P."/>
            <person name="Yorke J.A."/>
            <person name="Yoshida K."/>
            <person name="Zdobnov E."/>
            <person name="Zhang P."/>
            <person name="Zhang Y."/>
            <person name="Zimin A.V."/>
            <person name="Baldwin J."/>
            <person name="Abdouelleil A."/>
            <person name="Abdulkadir J."/>
            <person name="Abebe A."/>
            <person name="Abera B."/>
            <person name="Abreu J."/>
            <person name="Acer S.C."/>
            <person name="Aftuck L."/>
            <person name="Alexander A."/>
            <person name="An P."/>
            <person name="Anderson E."/>
            <person name="Anderson S."/>
            <person name="Arachi H."/>
            <person name="Azer M."/>
            <person name="Bachantsang P."/>
            <person name="Barry A."/>
            <person name="Bayul T."/>
            <person name="Berlin A."/>
            <person name="Bessette D."/>
            <person name="Bloom T."/>
            <person name="Blye J."/>
            <person name="Boguslavskiy L."/>
            <person name="Bonnet C."/>
            <person name="Boukhgalter B."/>
            <person name="Bourzgui I."/>
            <person name="Brown A."/>
            <person name="Cahill P."/>
            <person name="Channer S."/>
            <person name="Cheshatsang Y."/>
            <person name="Chuda L."/>
            <person name="Citroen M."/>
            <person name="Collymore A."/>
            <person name="Cooke P."/>
            <person name="Costello M."/>
            <person name="D'Aco K."/>
            <person name="Daza R."/>
            <person name="De Haan G."/>
            <person name="DeGray S."/>
            <person name="DeMaso C."/>
            <person name="Dhargay N."/>
            <person name="Dooley K."/>
            <person name="Dooley E."/>
            <person name="Doricent M."/>
            <person name="Dorje P."/>
            <person name="Dorjee K."/>
            <person name="Dupes A."/>
            <person name="Elong R."/>
            <person name="Falk J."/>
            <person name="Farina A."/>
            <person name="Faro S."/>
            <person name="Ferguson D."/>
            <person name="Fisher S."/>
            <person name="Foley C.D."/>
            <person name="Franke A."/>
            <person name="Friedrich D."/>
            <person name="Gadbois L."/>
            <person name="Gearin G."/>
            <person name="Gearin C.R."/>
            <person name="Giannoukos G."/>
            <person name="Goode T."/>
            <person name="Graham J."/>
            <person name="Grandbois E."/>
            <person name="Grewal S."/>
            <person name="Gyaltsen K."/>
            <person name="Hafez N."/>
            <person name="Hagos B."/>
            <person name="Hall J."/>
            <person name="Henson C."/>
            <person name="Hollinger A."/>
            <person name="Honan T."/>
            <person name="Huard M.D."/>
            <person name="Hughes L."/>
            <person name="Hurhula B."/>
            <person name="Husby M.E."/>
            <person name="Kamat A."/>
            <person name="Kanga B."/>
            <person name="Kashin S."/>
            <person name="Khazanovich D."/>
            <person name="Kisner P."/>
            <person name="Lance K."/>
            <person name="Lara M."/>
            <person name="Lee W."/>
            <person name="Lennon N."/>
            <person name="Letendre F."/>
            <person name="LeVine R."/>
            <person name="Lipovsky A."/>
            <person name="Liu X."/>
            <person name="Liu J."/>
            <person name="Liu S."/>
            <person name="Lokyitsang T."/>
            <person name="Lokyitsang Y."/>
            <person name="Lubonja R."/>
            <person name="Lui A."/>
            <person name="MacDonald P."/>
            <person name="Magnisalis V."/>
            <person name="Maru K."/>
            <person name="Matthews C."/>
            <person name="McCusker W."/>
            <person name="McDonough S."/>
            <person name="Mehta T."/>
            <person name="Meldrim J."/>
            <person name="Meneus L."/>
            <person name="Mihai O."/>
            <person name="Mihalev A."/>
            <person name="Mihova T."/>
            <person name="Mittelman R."/>
            <person name="Mlenga V."/>
            <person name="Montmayeur A."/>
            <person name="Mulrain L."/>
            <person name="Navidi A."/>
            <person name="Naylor J."/>
            <person name="Negash T."/>
            <person name="Nguyen T."/>
            <person name="Nguyen N."/>
            <person name="Nicol R."/>
            <person name="Norbu C."/>
            <person name="Norbu N."/>
            <person name="Novod N."/>
            <person name="O'Neill B."/>
            <person name="Osman S."/>
            <person name="Markiewicz E."/>
            <person name="Oyono O.L."/>
            <person name="Patti C."/>
            <person name="Phunkhang P."/>
            <person name="Pierre F."/>
            <person name="Priest M."/>
            <person name="Raghuraman S."/>
            <person name="Rege F."/>
            <person name="Reyes R."/>
            <person name="Rise C."/>
            <person name="Rogov P."/>
            <person name="Ross K."/>
            <person name="Ryan E."/>
            <person name="Settipalli S."/>
            <person name="Shea T."/>
            <person name="Sherpa N."/>
            <person name="Shi L."/>
            <person name="Shih D."/>
            <person name="Sparrow T."/>
            <person name="Spaulding J."/>
            <person name="Stalker J."/>
            <person name="Stange-Thomann N."/>
            <person name="Stavropoulos S."/>
            <person name="Stone C."/>
            <person name="Strader C."/>
            <person name="Tesfaye S."/>
            <person name="Thomson T."/>
            <person name="Thoulutsang Y."/>
            <person name="Thoulutsang D."/>
            <person name="Topham K."/>
            <person name="Topping I."/>
            <person name="Tsamla T."/>
            <person name="Vassiliev H."/>
            <person name="Vo A."/>
            <person name="Wangchuk T."/>
            <person name="Wangdi T."/>
            <person name="Weiand M."/>
            <person name="Wilkinson J."/>
            <person name="Wilson A."/>
            <person name="Yadav S."/>
            <person name="Young G."/>
            <person name="Yu Q."/>
            <person name="Zembek L."/>
            <person name="Zhong D."/>
            <person name="Zimmer A."/>
            <person name="Zwirko Z."/>
            <person name="Jaffe D.B."/>
            <person name="Alvarez P."/>
            <person name="Brockman W."/>
            <person name="Butler J."/>
            <person name="Chin C."/>
            <person name="Gnerre S."/>
            <person name="Grabherr M."/>
            <person name="Kleber M."/>
            <person name="Mauceli E."/>
            <person name="MacCallum I."/>
        </authorList>
    </citation>
    <scope>NUCLEOTIDE SEQUENCE [LARGE SCALE GENOMIC DNA]</scope>
    <source>
        <strain evidence="2">MSH-3 / Tucson 14011-0111.49</strain>
    </source>
</reference>
<dbReference type="Proteomes" id="UP000008744">
    <property type="component" value="Unassembled WGS sequence"/>
</dbReference>
<dbReference type="HOGENOM" id="CLU_2017596_0_0_1"/>
<keyword evidence="2" id="KW-1185">Reference proteome</keyword>
<protein>
    <submittedName>
        <fullName evidence="1">GL20520</fullName>
    </submittedName>
</protein>
<dbReference type="OrthoDB" id="6076990at2759"/>
<sequence length="123" mass="13133">MASDGCLQPQVSVRSPAPLDYTKENIYAEICPSHTVDTFSGATQFTHVQEDGDGDGDGDYASLKYPASGPQSVSRIEINGGASKSAISYHTVYLGEEPLGERHAAHITTVELAGEDNIYNTLK</sequence>
<evidence type="ECO:0000313" key="1">
    <source>
        <dbReference type="EMBL" id="EDW37107.1"/>
    </source>
</evidence>
<accession>B4GKE1</accession>
<dbReference type="EMBL" id="CH479184">
    <property type="protein sequence ID" value="EDW37107.1"/>
    <property type="molecule type" value="Genomic_DNA"/>
</dbReference>